<proteinExistence type="predicted"/>
<dbReference type="OrthoDB" id="247704at2157"/>
<dbReference type="AlphaFoldDB" id="A0A1G9E658"/>
<accession>A0A1G9E658</accession>
<dbReference type="InterPro" id="IPR011050">
    <property type="entry name" value="Pectin_lyase_fold/virulence"/>
</dbReference>
<evidence type="ECO:0008006" key="3">
    <source>
        <dbReference type="Google" id="ProtNLM"/>
    </source>
</evidence>
<keyword evidence="2" id="KW-1185">Reference proteome</keyword>
<evidence type="ECO:0000313" key="2">
    <source>
        <dbReference type="Proteomes" id="UP000198882"/>
    </source>
</evidence>
<dbReference type="SUPFAM" id="SSF51126">
    <property type="entry name" value="Pectin lyase-like"/>
    <property type="match status" value="1"/>
</dbReference>
<evidence type="ECO:0000313" key="1">
    <source>
        <dbReference type="EMBL" id="SDK71583.1"/>
    </source>
</evidence>
<dbReference type="RefSeq" id="WP_090310530.1">
    <property type="nucleotide sequence ID" value="NZ_FNFE01000006.1"/>
</dbReference>
<protein>
    <recommendedName>
        <fullName evidence="3">Right handed beta helix region</fullName>
    </recommendedName>
</protein>
<dbReference type="Proteomes" id="UP000198882">
    <property type="component" value="Unassembled WGS sequence"/>
</dbReference>
<sequence>MSLKRTQDVGFLNRRSYLTLTGATVAGMIGGTGTGSATDDGYETVTVPEGKREVVYVNDDETLENVLFDVTACGAGVTIVAYGSGWTIRNIGVRGQVDMDDNTVIGGAVTDGGSARIENVWIGDGAVYEEEGGIGIWLDPEHDGHLTIDRVNVQEMGNNAFYCSSPGGNGDGTVTFRNCYAANCGIAHYRLARGTVDNCVAAVTDDRQHRQGRGVWAWPSGPVFVKDSQFAMNGNHYSFVPGAEDEGSTMVVVGTQWDDEFRGGWTDHYGGTVHFVGTGNDPQNTVPAGCPTSVMDAVED</sequence>
<gene>
    <name evidence="1" type="ORF">SAMN04515672_3773</name>
</gene>
<name>A0A1G9E658_9EURY</name>
<dbReference type="EMBL" id="FNFE01000006">
    <property type="protein sequence ID" value="SDK71583.1"/>
    <property type="molecule type" value="Genomic_DNA"/>
</dbReference>
<reference evidence="2" key="1">
    <citation type="submission" date="2016-10" db="EMBL/GenBank/DDBJ databases">
        <authorList>
            <person name="Varghese N."/>
            <person name="Submissions S."/>
        </authorList>
    </citation>
    <scope>NUCLEOTIDE SEQUENCE [LARGE SCALE GENOMIC DNA]</scope>
    <source>
        <strain evidence="2">B4,CECT 8067,JCM 17497</strain>
    </source>
</reference>
<organism evidence="1 2">
    <name type="scientific">Natronorubrum texcoconense</name>
    <dbReference type="NCBI Taxonomy" id="1095776"/>
    <lineage>
        <taxon>Archaea</taxon>
        <taxon>Methanobacteriati</taxon>
        <taxon>Methanobacteriota</taxon>
        <taxon>Stenosarchaea group</taxon>
        <taxon>Halobacteria</taxon>
        <taxon>Halobacteriales</taxon>
        <taxon>Natrialbaceae</taxon>
        <taxon>Natronorubrum</taxon>
    </lineage>
</organism>